<keyword evidence="2 5" id="KW-0645">Protease</keyword>
<dbReference type="PRINTS" id="PR00723">
    <property type="entry name" value="SUBTILISIN"/>
</dbReference>
<dbReference type="SUPFAM" id="SSF50939">
    <property type="entry name" value="Sialidases"/>
    <property type="match status" value="1"/>
</dbReference>
<evidence type="ECO:0000259" key="6">
    <source>
        <dbReference type="Pfam" id="PF00082"/>
    </source>
</evidence>
<sequence length="960" mass="102637">MQSIICLLLAAGASYVRAPQKTVAPVIESRHVWVFFTDKGIYNKADYGAAVSALGRSAAASGATRHRSAPDFNDIPVRESYIREIEELGGRLRAVSNWLNAASFDLPPDLTAQAYSLPFVYDLKPVASRSMLEAADFPLTRVSAGSLYRATDTAYARRFYGPSYDQAQMMGVPSLFFRGYFGSNVKLAIFDTGIKLTHRGIARARIYKQFDFISGDNCYSARADASWQPAGADSIRYLGFARSPALRTVAVDSGSRDTLLLAFCADSFAYGYNAPRRAVFAASSTNGGRTWGSPRPLVMTAPAGQGSGSTFENLTMAGKGNVTYLAYSRLTPASPAPPAANLYLGYFAGTDWQGDPQLIASGRYPALTIQDDTLYLAFVQSDSLVMLWKASVALPEPALLETTAFAAGEPLSGLQIALGTNGIDIITTGLKSGRITQFRSTDGGTAFNMLNEPVAAGAARTRLIRQDPRRLLIYEDRSQTAFSRLATLVSNDAGQTWSPAGIVADSMFATGGFDLVADTPSTFTLVYETGGFLHRTTSPDFGSTWSAPSLLDTSGFDAMPVLAAADGGPLALWFKRGDDSAVWQSTDTARFSTEQPDHGTKMASIIAGWQQGGVIGVAPGVDLLIAKTELHKVRSGRFYEYNMEEDAYIEALEWADRMGADIVSTSLGYRNWHGDNQYDGKTAPISIAASIAAQRGLIIVTAMGNRNNDPDYPWPTPYIVAPGDADGVITAGGVEKNLLPWRDGGTGPTSDGRIKPDLVALSDTVAVVLPDSEDYLTGSAGTSCATALIAGACALLKEAHPQWSADSIKAVLFATASRSVKSCTFGYGVPRVDSAYKLFPPEKGIVDVPGDRIGDIFPNPFVPASQPLVYFPVNLTRPAFEVRIVIFSASGALVDSVVLNDSVMTRPGRYGDNGDIAMIERIGAYWDGLNHAGKPVAAGLYVAVLQTTFGRSATKFALVR</sequence>
<dbReference type="AlphaFoldDB" id="A0A938BTH4"/>
<dbReference type="GO" id="GO:0006508">
    <property type="term" value="P:proteolysis"/>
    <property type="evidence" value="ECO:0007669"/>
    <property type="project" value="UniProtKB-KW"/>
</dbReference>
<dbReference type="Gene3D" id="3.40.50.200">
    <property type="entry name" value="Peptidase S8/S53 domain"/>
    <property type="match status" value="1"/>
</dbReference>
<dbReference type="PROSITE" id="PS51892">
    <property type="entry name" value="SUBTILASE"/>
    <property type="match status" value="1"/>
</dbReference>
<dbReference type="InterPro" id="IPR000209">
    <property type="entry name" value="Peptidase_S8/S53_dom"/>
</dbReference>
<keyword evidence="3 5" id="KW-0378">Hydrolase</keyword>
<evidence type="ECO:0000256" key="5">
    <source>
        <dbReference type="PROSITE-ProRule" id="PRU01240"/>
    </source>
</evidence>
<evidence type="ECO:0000256" key="3">
    <source>
        <dbReference type="ARBA" id="ARBA00022801"/>
    </source>
</evidence>
<protein>
    <recommendedName>
        <fullName evidence="6">Peptidase S8/S53 domain-containing protein</fullName>
    </recommendedName>
</protein>
<feature type="active site" description="Charge relay system" evidence="5">
    <location>
        <position position="598"/>
    </location>
</feature>
<comment type="caution">
    <text evidence="7">The sequence shown here is derived from an EMBL/GenBank/DDBJ whole genome shotgun (WGS) entry which is preliminary data.</text>
</comment>
<proteinExistence type="inferred from homology"/>
<dbReference type="CDD" id="cd15482">
    <property type="entry name" value="Sialidase_non-viral"/>
    <property type="match status" value="1"/>
</dbReference>
<evidence type="ECO:0000256" key="4">
    <source>
        <dbReference type="ARBA" id="ARBA00022825"/>
    </source>
</evidence>
<dbReference type="InterPro" id="IPR036852">
    <property type="entry name" value="Peptidase_S8/S53_dom_sf"/>
</dbReference>
<dbReference type="EMBL" id="VGIR01000037">
    <property type="protein sequence ID" value="MBM3331617.1"/>
    <property type="molecule type" value="Genomic_DNA"/>
</dbReference>
<dbReference type="Gene3D" id="2.60.40.4070">
    <property type="match status" value="1"/>
</dbReference>
<dbReference type="SUPFAM" id="SSF52743">
    <property type="entry name" value="Subtilisin-like"/>
    <property type="match status" value="1"/>
</dbReference>
<dbReference type="PANTHER" id="PTHR43806">
    <property type="entry name" value="PEPTIDASE S8"/>
    <property type="match status" value="1"/>
</dbReference>
<dbReference type="GO" id="GO:0004252">
    <property type="term" value="F:serine-type endopeptidase activity"/>
    <property type="evidence" value="ECO:0007669"/>
    <property type="project" value="UniProtKB-UniRule"/>
</dbReference>
<evidence type="ECO:0000313" key="7">
    <source>
        <dbReference type="EMBL" id="MBM3331617.1"/>
    </source>
</evidence>
<organism evidence="7 8">
    <name type="scientific">candidate division WOR-3 bacterium</name>
    <dbReference type="NCBI Taxonomy" id="2052148"/>
    <lineage>
        <taxon>Bacteria</taxon>
        <taxon>Bacteria division WOR-3</taxon>
    </lineage>
</organism>
<gene>
    <name evidence="7" type="ORF">FJY68_07175</name>
</gene>
<dbReference type="Proteomes" id="UP000779900">
    <property type="component" value="Unassembled WGS sequence"/>
</dbReference>
<comment type="similarity">
    <text evidence="1 5">Belongs to the peptidase S8 family.</text>
</comment>
<feature type="domain" description="Peptidase S8/S53" evidence="6">
    <location>
        <begin position="578"/>
        <end position="828"/>
    </location>
</feature>
<evidence type="ECO:0000313" key="8">
    <source>
        <dbReference type="Proteomes" id="UP000779900"/>
    </source>
</evidence>
<evidence type="ECO:0000256" key="1">
    <source>
        <dbReference type="ARBA" id="ARBA00011073"/>
    </source>
</evidence>
<evidence type="ECO:0000256" key="2">
    <source>
        <dbReference type="ARBA" id="ARBA00022670"/>
    </source>
</evidence>
<dbReference type="Pfam" id="PF00082">
    <property type="entry name" value="Peptidase_S8"/>
    <property type="match status" value="1"/>
</dbReference>
<accession>A0A938BTH4</accession>
<dbReference type="InterPro" id="IPR050131">
    <property type="entry name" value="Peptidase_S8_subtilisin-like"/>
</dbReference>
<feature type="active site" description="Charge relay system" evidence="5">
    <location>
        <position position="191"/>
    </location>
</feature>
<dbReference type="InterPro" id="IPR036278">
    <property type="entry name" value="Sialidase_sf"/>
</dbReference>
<name>A0A938BTH4_UNCW3</name>
<feature type="active site" description="Charge relay system" evidence="5">
    <location>
        <position position="783"/>
    </location>
</feature>
<dbReference type="PANTHER" id="PTHR43806:SF67">
    <property type="entry name" value="EGF-LIKE DOMAIN-CONTAINING PROTEIN"/>
    <property type="match status" value="1"/>
</dbReference>
<dbReference type="InterPro" id="IPR015500">
    <property type="entry name" value="Peptidase_S8_subtilisin-rel"/>
</dbReference>
<reference evidence="7" key="1">
    <citation type="submission" date="2019-03" db="EMBL/GenBank/DDBJ databases">
        <title>Lake Tanganyika Metagenome-Assembled Genomes (MAGs).</title>
        <authorList>
            <person name="Tran P."/>
        </authorList>
    </citation>
    <scope>NUCLEOTIDE SEQUENCE</scope>
    <source>
        <strain evidence="7">K_DeepCast_150m_m2_040</strain>
    </source>
</reference>
<keyword evidence="4 5" id="KW-0720">Serine protease</keyword>